<dbReference type="InterPro" id="IPR002099">
    <property type="entry name" value="MutL/Mlh/PMS"/>
</dbReference>
<dbReference type="Pfam" id="PF08676">
    <property type="entry name" value="MutL_C"/>
    <property type="match status" value="1"/>
</dbReference>
<dbReference type="FunFam" id="3.30.1370.100:FF:000005">
    <property type="entry name" value="DNA mismatch repair protein MutL"/>
    <property type="match status" value="1"/>
</dbReference>
<dbReference type="CDD" id="cd03482">
    <property type="entry name" value="MutL_Trans_MutL"/>
    <property type="match status" value="1"/>
</dbReference>
<feature type="domain" description="MutL C-terminal dimerisation" evidence="7">
    <location>
        <begin position="452"/>
        <end position="595"/>
    </location>
</feature>
<dbReference type="GO" id="GO:0032300">
    <property type="term" value="C:mismatch repair complex"/>
    <property type="evidence" value="ECO:0007669"/>
    <property type="project" value="InterPro"/>
</dbReference>
<dbReference type="GO" id="GO:0006298">
    <property type="term" value="P:mismatch repair"/>
    <property type="evidence" value="ECO:0007669"/>
    <property type="project" value="UniProtKB-UniRule"/>
</dbReference>
<dbReference type="Gene3D" id="3.30.230.10">
    <property type="match status" value="1"/>
</dbReference>
<dbReference type="OrthoDB" id="9763467at2"/>
<dbReference type="Pfam" id="PF01119">
    <property type="entry name" value="DNA_mis_repair"/>
    <property type="match status" value="1"/>
</dbReference>
<dbReference type="Gene3D" id="3.30.1370.100">
    <property type="entry name" value="MutL, C-terminal domain, regulatory subdomain"/>
    <property type="match status" value="1"/>
</dbReference>
<dbReference type="EMBL" id="LT629972">
    <property type="protein sequence ID" value="SEI25316.1"/>
    <property type="molecule type" value="Genomic_DNA"/>
</dbReference>
<dbReference type="InterPro" id="IPR042121">
    <property type="entry name" value="MutL_C_regsub"/>
</dbReference>
<dbReference type="NCBIfam" id="NF000949">
    <property type="entry name" value="PRK00095.1-2"/>
    <property type="match status" value="1"/>
</dbReference>
<proteinExistence type="inferred from homology"/>
<keyword evidence="4 5" id="KW-0234">DNA repair</keyword>
<dbReference type="InterPro" id="IPR013507">
    <property type="entry name" value="DNA_mismatch_S5_2-like"/>
</dbReference>
<evidence type="ECO:0000313" key="10">
    <source>
        <dbReference type="Proteomes" id="UP000182272"/>
    </source>
</evidence>
<dbReference type="GO" id="GO:0140664">
    <property type="term" value="F:ATP-dependent DNA damage sensor activity"/>
    <property type="evidence" value="ECO:0007669"/>
    <property type="project" value="InterPro"/>
</dbReference>
<dbReference type="SUPFAM" id="SSF54211">
    <property type="entry name" value="Ribosomal protein S5 domain 2-like"/>
    <property type="match status" value="1"/>
</dbReference>
<dbReference type="InterPro" id="IPR036890">
    <property type="entry name" value="HATPase_C_sf"/>
</dbReference>
<evidence type="ECO:0000259" key="7">
    <source>
        <dbReference type="SMART" id="SM00853"/>
    </source>
</evidence>
<evidence type="ECO:0000256" key="6">
    <source>
        <dbReference type="SAM" id="MobiDB-lite"/>
    </source>
</evidence>
<evidence type="ECO:0000256" key="1">
    <source>
        <dbReference type="ARBA" id="ARBA00006082"/>
    </source>
</evidence>
<dbReference type="InterPro" id="IPR042120">
    <property type="entry name" value="MutL_C_dimsub"/>
</dbReference>
<sequence length="639" mass="70488">MSESSVSERARIELLSPRLANQIAAGEVVERPASVIKELLENSLDSGARRIDVDVEQAGVKLLRVRDDGSGISSEELPLALARHATSKIRNLEDLEQVMSLGFRGEALASISSVARLTLTSRTRDADQAWQVETEGREMEARVQPAAHPVGTSVEVRDLFFNTPARRKFLKAEKTEFDHLQEVIKRLALARFDVAFHLRHNGKGILALHEAHDDAARARRVAAVCGSGFLEQALPIDVERNGLHLWGWVGLPTFSRSQADLQYFYVNGRAVRDKLVAHAVRQAYRDVLFNGRHPTFVLFLEVDPAAVDVNVHPTKHEVRFRDGRMVHDFLYGTLHRALGDVRPEDQLAAPAAVAGIVRPTGLEAGEFGPQGEMRLAANLLEQPQSQPFSPSTPAAGSGSGAGYQYQYRPQSTQMPPVAEAQSVYREFFAPLPEAGVPALPEGQGDVPPLGYALAQLKGIYILAENAQGLVLVDMHAAHERIMYERLKIAMASEGLSGQPLLVPESLALSQREADCAEEHAVWFQRLGFELQRLGPESIAIRQIPALLKQAEANRLVQDVLADLMEYGTSDRIQAHLNELLGTMACHGAVRANRRLALPEMNGLLRDMENTERSGQCNHGRPTWTQLGLDDLDKLFLRGR</sequence>
<evidence type="ECO:0000259" key="8">
    <source>
        <dbReference type="SMART" id="SM01340"/>
    </source>
</evidence>
<dbReference type="InterPro" id="IPR014762">
    <property type="entry name" value="DNA_mismatch_repair_CS"/>
</dbReference>
<dbReference type="Gene3D" id="3.30.565.10">
    <property type="entry name" value="Histidine kinase-like ATPase, C-terminal domain"/>
    <property type="match status" value="1"/>
</dbReference>
<dbReference type="NCBIfam" id="TIGR00585">
    <property type="entry name" value="mutl"/>
    <property type="match status" value="1"/>
</dbReference>
<dbReference type="InterPro" id="IPR014721">
    <property type="entry name" value="Ribsml_uS5_D2-typ_fold_subgr"/>
</dbReference>
<dbReference type="SMART" id="SM01340">
    <property type="entry name" value="DNA_mis_repair"/>
    <property type="match status" value="1"/>
</dbReference>
<keyword evidence="3 5" id="KW-0227">DNA damage</keyword>
<dbReference type="FunFam" id="3.30.565.10:FF:000003">
    <property type="entry name" value="DNA mismatch repair endonuclease MutL"/>
    <property type="match status" value="1"/>
</dbReference>
<organism evidence="9 10">
    <name type="scientific">Pseudomonas asplenii</name>
    <dbReference type="NCBI Taxonomy" id="53407"/>
    <lineage>
        <taxon>Bacteria</taxon>
        <taxon>Pseudomonadati</taxon>
        <taxon>Pseudomonadota</taxon>
        <taxon>Gammaproteobacteria</taxon>
        <taxon>Pseudomonadales</taxon>
        <taxon>Pseudomonadaceae</taxon>
        <taxon>Pseudomonas</taxon>
    </lineage>
</organism>
<dbReference type="PANTHER" id="PTHR10073">
    <property type="entry name" value="DNA MISMATCH REPAIR PROTEIN MLH, PMS, MUTL"/>
    <property type="match status" value="1"/>
</dbReference>
<protein>
    <recommendedName>
        <fullName evidence="2 5">DNA mismatch repair protein MutL</fullName>
    </recommendedName>
</protein>
<evidence type="ECO:0000256" key="4">
    <source>
        <dbReference type="ARBA" id="ARBA00023204"/>
    </source>
</evidence>
<dbReference type="InterPro" id="IPR014790">
    <property type="entry name" value="MutL_C"/>
</dbReference>
<dbReference type="AlphaFoldDB" id="A0A1H6PIB8"/>
<dbReference type="HAMAP" id="MF_00149">
    <property type="entry name" value="DNA_mis_repair"/>
    <property type="match status" value="1"/>
</dbReference>
<dbReference type="PANTHER" id="PTHR10073:SF12">
    <property type="entry name" value="DNA MISMATCH REPAIR PROTEIN MLH1"/>
    <property type="match status" value="1"/>
</dbReference>
<dbReference type="SUPFAM" id="SSF118116">
    <property type="entry name" value="DNA mismatch repair protein MutL"/>
    <property type="match status" value="1"/>
</dbReference>
<reference evidence="9 10" key="1">
    <citation type="submission" date="2016-10" db="EMBL/GenBank/DDBJ databases">
        <authorList>
            <person name="de Groot N.N."/>
        </authorList>
    </citation>
    <scope>NUCLEOTIDE SEQUENCE [LARGE SCALE GENOMIC DNA]</scope>
    <source>
        <strain evidence="9 10">LMG 2158</strain>
    </source>
</reference>
<dbReference type="InterPro" id="IPR038973">
    <property type="entry name" value="MutL/Mlh/Pms-like"/>
</dbReference>
<dbReference type="InterPro" id="IPR020667">
    <property type="entry name" value="DNA_mismatch_repair_MutL"/>
</dbReference>
<dbReference type="GO" id="GO:0005524">
    <property type="term" value="F:ATP binding"/>
    <property type="evidence" value="ECO:0007669"/>
    <property type="project" value="InterPro"/>
</dbReference>
<name>A0A1H6PIB8_9PSED</name>
<evidence type="ECO:0000256" key="5">
    <source>
        <dbReference type="HAMAP-Rule" id="MF_00149"/>
    </source>
</evidence>
<comment type="function">
    <text evidence="5">This protein is involved in the repair of mismatches in DNA. It is required for dam-dependent methyl-directed DNA mismatch repair. May act as a 'molecular matchmaker', a protein that promotes the formation of a stable complex between two or more DNA-binding proteins in an ATP-dependent manner without itself being part of a final effector complex.</text>
</comment>
<feature type="compositionally biased region" description="Low complexity" evidence="6">
    <location>
        <begin position="383"/>
        <end position="396"/>
    </location>
</feature>
<dbReference type="InterPro" id="IPR020568">
    <property type="entry name" value="Ribosomal_Su5_D2-typ_SF"/>
</dbReference>
<evidence type="ECO:0000313" key="9">
    <source>
        <dbReference type="EMBL" id="SEI25316.1"/>
    </source>
</evidence>
<dbReference type="GO" id="GO:0016887">
    <property type="term" value="F:ATP hydrolysis activity"/>
    <property type="evidence" value="ECO:0007669"/>
    <property type="project" value="InterPro"/>
</dbReference>
<dbReference type="SUPFAM" id="SSF55874">
    <property type="entry name" value="ATPase domain of HSP90 chaperone/DNA topoisomerase II/histidine kinase"/>
    <property type="match status" value="1"/>
</dbReference>
<dbReference type="InterPro" id="IPR037198">
    <property type="entry name" value="MutL_C_sf"/>
</dbReference>
<dbReference type="Gene3D" id="3.30.1540.20">
    <property type="entry name" value="MutL, C-terminal domain, dimerisation subdomain"/>
    <property type="match status" value="1"/>
</dbReference>
<evidence type="ECO:0000256" key="2">
    <source>
        <dbReference type="ARBA" id="ARBA00021975"/>
    </source>
</evidence>
<evidence type="ECO:0000256" key="3">
    <source>
        <dbReference type="ARBA" id="ARBA00022763"/>
    </source>
</evidence>
<feature type="domain" description="DNA mismatch repair protein S5" evidence="8">
    <location>
        <begin position="221"/>
        <end position="339"/>
    </location>
</feature>
<dbReference type="FunFam" id="3.30.230.10:FF:000013">
    <property type="entry name" value="DNA mismatch repair endonuclease MutL"/>
    <property type="match status" value="1"/>
</dbReference>
<dbReference type="CDD" id="cd16926">
    <property type="entry name" value="HATPase_MutL-MLH-PMS-like"/>
    <property type="match status" value="1"/>
</dbReference>
<dbReference type="GO" id="GO:0030983">
    <property type="term" value="F:mismatched DNA binding"/>
    <property type="evidence" value="ECO:0007669"/>
    <property type="project" value="InterPro"/>
</dbReference>
<comment type="similarity">
    <text evidence="1 5">Belongs to the DNA mismatch repair MutL/HexB family.</text>
</comment>
<accession>A0A1H6PIB8</accession>
<dbReference type="PROSITE" id="PS00058">
    <property type="entry name" value="DNA_MISMATCH_REPAIR_1"/>
    <property type="match status" value="1"/>
</dbReference>
<dbReference type="Pfam" id="PF13589">
    <property type="entry name" value="HATPase_c_3"/>
    <property type="match status" value="1"/>
</dbReference>
<dbReference type="SMART" id="SM00853">
    <property type="entry name" value="MutL_C"/>
    <property type="match status" value="1"/>
</dbReference>
<gene>
    <name evidence="5" type="primary">mutL</name>
    <name evidence="9" type="ORF">SAMN05216581_5854</name>
</gene>
<feature type="region of interest" description="Disordered" evidence="6">
    <location>
        <begin position="383"/>
        <end position="407"/>
    </location>
</feature>
<dbReference type="Proteomes" id="UP000182272">
    <property type="component" value="Chromosome I"/>
</dbReference>